<dbReference type="InterPro" id="IPR011006">
    <property type="entry name" value="CheY-like_superfamily"/>
</dbReference>
<dbReference type="EMBL" id="RRAZ01000025">
    <property type="protein sequence ID" value="RRH72306.1"/>
    <property type="molecule type" value="Genomic_DNA"/>
</dbReference>
<reference evidence="11 12" key="1">
    <citation type="submission" date="2018-11" db="EMBL/GenBank/DDBJ databases">
        <title>Gemmobacter sp. nov., YIM 102744-1 draft genome.</title>
        <authorList>
            <person name="Li G."/>
            <person name="Jiang Y."/>
        </authorList>
    </citation>
    <scope>NUCLEOTIDE SEQUENCE [LARGE SCALE GENOMIC DNA]</scope>
    <source>
        <strain evidence="11 12">YIM 102744-1</strain>
    </source>
</reference>
<evidence type="ECO:0000256" key="5">
    <source>
        <dbReference type="ARBA" id="ARBA00022777"/>
    </source>
</evidence>
<dbReference type="InterPro" id="IPR004358">
    <property type="entry name" value="Sig_transdc_His_kin-like_C"/>
</dbReference>
<keyword evidence="6" id="KW-0902">Two-component regulatory system</keyword>
<evidence type="ECO:0000256" key="7">
    <source>
        <dbReference type="PROSITE-ProRule" id="PRU00169"/>
    </source>
</evidence>
<keyword evidence="8" id="KW-0175">Coiled coil</keyword>
<dbReference type="Proteomes" id="UP000282125">
    <property type="component" value="Unassembled WGS sequence"/>
</dbReference>
<evidence type="ECO:0000256" key="3">
    <source>
        <dbReference type="ARBA" id="ARBA00022553"/>
    </source>
</evidence>
<gene>
    <name evidence="11" type="ORF">EG244_15100</name>
</gene>
<dbReference type="InterPro" id="IPR036097">
    <property type="entry name" value="HisK_dim/P_sf"/>
</dbReference>
<dbReference type="Gene3D" id="3.30.565.10">
    <property type="entry name" value="Histidine kinase-like ATPase, C-terminal domain"/>
    <property type="match status" value="1"/>
</dbReference>
<feature type="coiled-coil region" evidence="8">
    <location>
        <begin position="54"/>
        <end position="84"/>
    </location>
</feature>
<dbReference type="InterPro" id="IPR005467">
    <property type="entry name" value="His_kinase_dom"/>
</dbReference>
<dbReference type="Gene3D" id="1.10.287.130">
    <property type="match status" value="1"/>
</dbReference>
<dbReference type="Gene3D" id="3.40.50.2300">
    <property type="match status" value="1"/>
</dbReference>
<dbReference type="Pfam" id="PF02518">
    <property type="entry name" value="HATPase_c"/>
    <property type="match status" value="1"/>
</dbReference>
<dbReference type="InterPro" id="IPR003661">
    <property type="entry name" value="HisK_dim/P_dom"/>
</dbReference>
<keyword evidence="12" id="KW-1185">Reference proteome</keyword>
<dbReference type="SUPFAM" id="SSF47384">
    <property type="entry name" value="Homodimeric domain of signal transducing histidine kinase"/>
    <property type="match status" value="1"/>
</dbReference>
<comment type="catalytic activity">
    <reaction evidence="1">
        <text>ATP + protein L-histidine = ADP + protein N-phospho-L-histidine.</text>
        <dbReference type="EC" id="2.7.13.3"/>
    </reaction>
</comment>
<dbReference type="SUPFAM" id="SSF55874">
    <property type="entry name" value="ATPase domain of HSP90 chaperone/DNA topoisomerase II/histidine kinase"/>
    <property type="match status" value="1"/>
</dbReference>
<keyword evidence="4" id="KW-0808">Transferase</keyword>
<evidence type="ECO:0000256" key="4">
    <source>
        <dbReference type="ARBA" id="ARBA00022679"/>
    </source>
</evidence>
<dbReference type="SMART" id="SM00387">
    <property type="entry name" value="HATPase_c"/>
    <property type="match status" value="1"/>
</dbReference>
<dbReference type="PANTHER" id="PTHR43711:SF28">
    <property type="entry name" value="SENSOR HISTIDINE KINASE YXDK"/>
    <property type="match status" value="1"/>
</dbReference>
<dbReference type="Pfam" id="PF00512">
    <property type="entry name" value="HisKA"/>
    <property type="match status" value="1"/>
</dbReference>
<evidence type="ECO:0000256" key="2">
    <source>
        <dbReference type="ARBA" id="ARBA00012438"/>
    </source>
</evidence>
<dbReference type="InterPro" id="IPR050736">
    <property type="entry name" value="Sensor_HK_Regulatory"/>
</dbReference>
<dbReference type="EC" id="2.7.13.3" evidence="2"/>
<evidence type="ECO:0000313" key="12">
    <source>
        <dbReference type="Proteomes" id="UP000282125"/>
    </source>
</evidence>
<keyword evidence="3 7" id="KW-0597">Phosphoprotein</keyword>
<dbReference type="CDD" id="cd00156">
    <property type="entry name" value="REC"/>
    <property type="match status" value="1"/>
</dbReference>
<evidence type="ECO:0000256" key="6">
    <source>
        <dbReference type="ARBA" id="ARBA00023012"/>
    </source>
</evidence>
<sequence>MHGSTTDLELRISKLEKINTTLMDRLVRIGETRGPGWVQTRTAAVLERELIGRNRDLEDALQRLARINAELEQANSIADEANRAKSRFLRAASHDLLQPLSAAKLFLSHLEETSADGGQCDLIRTVTATLDSAGELIEALSNIARLDSRKFETNRVPLAIDRLFRRLEIDTRPLAEARQVDLRFVASSVTVESDPVYLRQIAQNLITNALKYTTGDRVLIGMRREGETVWLEVLDRGPGIHPRDQERIFIEFERLSCTSQPGTGLGLSIVRRACDQLGHRLELSSKPGAGSRFRVALPLHRGRLQTAEARPDDPVKQPDYSGQRVLIVENDPNMRRAVAMLLGGWGFETIGVSGVADAIAAAEARRPDLVVTDYRLDNGETGIDVLRDLSPLWRRRPPAIIISAEDTASIRQEAGTLARRVLRKPFTDKALREAIEVTFAERPKAGP</sequence>
<dbReference type="RefSeq" id="WP_124965928.1">
    <property type="nucleotide sequence ID" value="NZ_RRAZ01000025.1"/>
</dbReference>
<organism evidence="11 12">
    <name type="scientific">Falsigemmobacter faecalis</name>
    <dbReference type="NCBI Taxonomy" id="2488730"/>
    <lineage>
        <taxon>Bacteria</taxon>
        <taxon>Pseudomonadati</taxon>
        <taxon>Pseudomonadota</taxon>
        <taxon>Alphaproteobacteria</taxon>
        <taxon>Rhodobacterales</taxon>
        <taxon>Paracoccaceae</taxon>
        <taxon>Falsigemmobacter</taxon>
    </lineage>
</organism>
<keyword evidence="5 11" id="KW-0418">Kinase</keyword>
<dbReference type="PROSITE" id="PS50109">
    <property type="entry name" value="HIS_KIN"/>
    <property type="match status" value="1"/>
</dbReference>
<dbReference type="CDD" id="cd00082">
    <property type="entry name" value="HisKA"/>
    <property type="match status" value="1"/>
</dbReference>
<dbReference type="CDD" id="cd00075">
    <property type="entry name" value="HATPase"/>
    <property type="match status" value="1"/>
</dbReference>
<dbReference type="SMART" id="SM00388">
    <property type="entry name" value="HisKA"/>
    <property type="match status" value="1"/>
</dbReference>
<feature type="modified residue" description="4-aspartylphosphate" evidence="7">
    <location>
        <position position="373"/>
    </location>
</feature>
<protein>
    <recommendedName>
        <fullName evidence="2">histidine kinase</fullName>
        <ecNumber evidence="2">2.7.13.3</ecNumber>
    </recommendedName>
</protein>
<dbReference type="SMART" id="SM00448">
    <property type="entry name" value="REC"/>
    <property type="match status" value="1"/>
</dbReference>
<dbReference type="AlphaFoldDB" id="A0A3P3DF66"/>
<evidence type="ECO:0000256" key="1">
    <source>
        <dbReference type="ARBA" id="ARBA00000085"/>
    </source>
</evidence>
<dbReference type="InterPro" id="IPR036890">
    <property type="entry name" value="HATPase_C_sf"/>
</dbReference>
<dbReference type="GO" id="GO:0000155">
    <property type="term" value="F:phosphorelay sensor kinase activity"/>
    <property type="evidence" value="ECO:0007669"/>
    <property type="project" value="InterPro"/>
</dbReference>
<dbReference type="InterPro" id="IPR001789">
    <property type="entry name" value="Sig_transdc_resp-reg_receiver"/>
</dbReference>
<dbReference type="OrthoDB" id="9764438at2"/>
<dbReference type="PANTHER" id="PTHR43711">
    <property type="entry name" value="TWO-COMPONENT HISTIDINE KINASE"/>
    <property type="match status" value="1"/>
</dbReference>
<dbReference type="SUPFAM" id="SSF52172">
    <property type="entry name" value="CheY-like"/>
    <property type="match status" value="1"/>
</dbReference>
<feature type="domain" description="Response regulatory" evidence="10">
    <location>
        <begin position="324"/>
        <end position="439"/>
    </location>
</feature>
<dbReference type="PRINTS" id="PR00344">
    <property type="entry name" value="BCTRLSENSOR"/>
</dbReference>
<dbReference type="PROSITE" id="PS50110">
    <property type="entry name" value="RESPONSE_REGULATORY"/>
    <property type="match status" value="1"/>
</dbReference>
<evidence type="ECO:0000256" key="8">
    <source>
        <dbReference type="SAM" id="Coils"/>
    </source>
</evidence>
<comment type="caution">
    <text evidence="11">The sequence shown here is derived from an EMBL/GenBank/DDBJ whole genome shotgun (WGS) entry which is preliminary data.</text>
</comment>
<evidence type="ECO:0000313" key="11">
    <source>
        <dbReference type="EMBL" id="RRH72306.1"/>
    </source>
</evidence>
<feature type="domain" description="Histidine kinase" evidence="9">
    <location>
        <begin position="91"/>
        <end position="301"/>
    </location>
</feature>
<name>A0A3P3DF66_9RHOB</name>
<proteinExistence type="predicted"/>
<dbReference type="InterPro" id="IPR003594">
    <property type="entry name" value="HATPase_dom"/>
</dbReference>
<evidence type="ECO:0000259" key="10">
    <source>
        <dbReference type="PROSITE" id="PS50110"/>
    </source>
</evidence>
<dbReference type="Pfam" id="PF00072">
    <property type="entry name" value="Response_reg"/>
    <property type="match status" value="1"/>
</dbReference>
<evidence type="ECO:0000259" key="9">
    <source>
        <dbReference type="PROSITE" id="PS50109"/>
    </source>
</evidence>
<accession>A0A3P3DF66</accession>